<dbReference type="InterPro" id="IPR011626">
    <property type="entry name" value="Alpha-macroglobulin_TED"/>
</dbReference>
<feature type="signal peptide" evidence="3">
    <location>
        <begin position="1"/>
        <end position="20"/>
    </location>
</feature>
<dbReference type="PANTHER" id="PTHR11412:SF136">
    <property type="entry name" value="CD109 ANTIGEN"/>
    <property type="match status" value="1"/>
</dbReference>
<dbReference type="Proteomes" id="UP001374579">
    <property type="component" value="Unassembled WGS sequence"/>
</dbReference>
<evidence type="ECO:0000259" key="5">
    <source>
        <dbReference type="SMART" id="SM01360"/>
    </source>
</evidence>
<evidence type="ECO:0000256" key="1">
    <source>
        <dbReference type="ARBA" id="ARBA00022729"/>
    </source>
</evidence>
<sequence>MARWWVVLCALATWLVGSYASSEAGKYLVTAPLAGVPGTSYAMTLQIIDSPAPVHFSAYLDRFVNSAYRNATHEVSKTVMPGLSTNLSIEIPYLHSDERTNYRVHLRGRGGLQIEETFSLPVPSKIATAFVQLDRYAYEPGDRVLFKTFAIHDLNLTSYTGVYDITLKPPGNSHALKTWKSTRGAPINSFQYDLDTHTVLGEWTIVIDSIDTGVRSHSFQVGLQQKNFQTGTQEKQSETRSFEVKVFLPQTMNSSTDMAGSFVAKYPMDVAVKGKADIYGPGNVLQTMQFSGNGSFVFPRGLPSGTTNVRVKVTEDESGITGSGESSVLVYARDVKIEFTELTPAVFKPKIPFTAYVKISNNADEPLQIPAGSVFGTVYVYGIGHYNRPAPANSHYSVSSFTGSYPILAKKLTLPDSGLFSLDIDIPDDVTSIDLRVTFQGIQKALTLRRAQGDQYLQMYLLGDVPPVTDTATAKANFRVLSSQPLTDLTVEMVSRGQLVLATQPTLTNQATSGDVYSAEFSVTLTWEMTPVTDVVAYQLVTSGGLLKELATDSMRINVHGLVQNKVDVTSDKQRVEPGQEVTLNVRARSGSTVGLLVEENNGASVQTVTPQSIITMIEKTRPSPLSTNQAMATSQEYGSATFGVAHLKLVDGKSNGGTRTTASVRQHGYNERTDNSANPNTVFFGTNTTGVDGTATFTVRLPDTVGTWSVSGFALHSAGPVDIIDKPVVIETTYEVYGELLGPGQVVSGEQVILTAYIHNTRDIDSEVTVTLHPEEHVMLVTVKQDGTYDTSLEGKQQNVTVPAKTSKQVFFIVTSTPSLPSSATNTLLKLSIKSGNSEQIEPYSFTFAPRGVEQTITTSSIIDVNDHVTQDIPYVSPPKEALPGTITKRVTVTDDFDQLLLPLAMTEEDVMEEGTGAAALLNFALPVMLAKVRPDLVYQLRGPMERGHQRLLNFMMSNRFYEIYNDQLQYFMTVTGMKLLAEAGAHVAMDTHLVLSTLFDYASSTVRNSQLTTLRLPDAFLALAVNDLPTYLDAVSFVSHGLNYTTIITKIKRALQATYTDVYDPLTLSYLALANSKYGYHDKATNMLSTLLRVQDSSSANTEIISWKTNSNDTSSYFGHWLPDILSAATALQALVLEGKTADADRLAKWLFQQRKASGLFEYALDTIVATEALLTYSDHKPANITDLRLGTALSDTRNGRWLSQDQMTNFTASGQGKVFSQVEVKYRVTDDVGDASFEVVPVVLDESLQHFKLMICSRWLLKRESGITVQEVTVPSGFVADVTGLTKDYGVVKYIRRNETTTTVYFDRVGRDSTCYTLAVKRVHQVARSAPGYIVTRSFQTPENRNIVSYHPRRLEESTVCDLCPACCP</sequence>
<dbReference type="Pfam" id="PF07677">
    <property type="entry name" value="A2M_recep"/>
    <property type="match status" value="1"/>
</dbReference>
<evidence type="ECO:0000256" key="2">
    <source>
        <dbReference type="ARBA" id="ARBA00022966"/>
    </source>
</evidence>
<name>A0AAN9B323_9CAEN</name>
<feature type="domain" description="Alpha-2-macroglobulin" evidence="5">
    <location>
        <begin position="682"/>
        <end position="773"/>
    </location>
</feature>
<keyword evidence="2" id="KW-0882">Thioester bond</keyword>
<evidence type="ECO:0000256" key="3">
    <source>
        <dbReference type="SAM" id="SignalP"/>
    </source>
</evidence>
<dbReference type="Pfam" id="PF07678">
    <property type="entry name" value="TED_complement"/>
    <property type="match status" value="1"/>
</dbReference>
<dbReference type="SMART" id="SM01361">
    <property type="entry name" value="A2M_recep"/>
    <property type="match status" value="1"/>
</dbReference>
<dbReference type="SMART" id="SM01359">
    <property type="entry name" value="A2M_N_2"/>
    <property type="match status" value="1"/>
</dbReference>
<dbReference type="Gene3D" id="2.60.40.1930">
    <property type="match status" value="2"/>
</dbReference>
<protein>
    <submittedName>
        <fullName evidence="7">Uncharacterized protein</fullName>
    </submittedName>
</protein>
<gene>
    <name evidence="7" type="ORF">V1264_003922</name>
</gene>
<dbReference type="InterPro" id="IPR011625">
    <property type="entry name" value="A2M_N_BRD"/>
</dbReference>
<accession>A0AAN9B323</accession>
<organism evidence="7 8">
    <name type="scientific">Littorina saxatilis</name>
    <dbReference type="NCBI Taxonomy" id="31220"/>
    <lineage>
        <taxon>Eukaryota</taxon>
        <taxon>Metazoa</taxon>
        <taxon>Spiralia</taxon>
        <taxon>Lophotrochozoa</taxon>
        <taxon>Mollusca</taxon>
        <taxon>Gastropoda</taxon>
        <taxon>Caenogastropoda</taxon>
        <taxon>Littorinimorpha</taxon>
        <taxon>Littorinoidea</taxon>
        <taxon>Littorinidae</taxon>
        <taxon>Littorina</taxon>
    </lineage>
</organism>
<feature type="chain" id="PRO_5042893110" evidence="3">
    <location>
        <begin position="21"/>
        <end position="1372"/>
    </location>
</feature>
<comment type="caution">
    <text evidence="7">The sequence shown here is derived from an EMBL/GenBank/DDBJ whole genome shotgun (WGS) entry which is preliminary data.</text>
</comment>
<dbReference type="Pfam" id="PF00207">
    <property type="entry name" value="A2M"/>
    <property type="match status" value="1"/>
</dbReference>
<dbReference type="Gene3D" id="2.60.40.10">
    <property type="entry name" value="Immunoglobulins"/>
    <property type="match status" value="2"/>
</dbReference>
<dbReference type="InterPro" id="IPR008930">
    <property type="entry name" value="Terpenoid_cyclase/PrenylTrfase"/>
</dbReference>
<keyword evidence="1 3" id="KW-0732">Signal</keyword>
<dbReference type="InterPro" id="IPR001599">
    <property type="entry name" value="Macroglobln_a2"/>
</dbReference>
<feature type="domain" description="Alpha-2-macroglobulin bait region" evidence="4">
    <location>
        <begin position="457"/>
        <end position="598"/>
    </location>
</feature>
<evidence type="ECO:0000259" key="4">
    <source>
        <dbReference type="SMART" id="SM01359"/>
    </source>
</evidence>
<dbReference type="EMBL" id="JBAMIC010000013">
    <property type="protein sequence ID" value="KAK7096879.1"/>
    <property type="molecule type" value="Genomic_DNA"/>
</dbReference>
<dbReference type="PANTHER" id="PTHR11412">
    <property type="entry name" value="MACROGLOBULIN / COMPLEMENT"/>
    <property type="match status" value="1"/>
</dbReference>
<dbReference type="SUPFAM" id="SSF49410">
    <property type="entry name" value="Alpha-macroglobulin receptor domain"/>
    <property type="match status" value="1"/>
</dbReference>
<dbReference type="InterPro" id="IPR009048">
    <property type="entry name" value="A-macroglobulin_rcpt-bd"/>
</dbReference>
<dbReference type="InterPro" id="IPR013783">
    <property type="entry name" value="Ig-like_fold"/>
</dbReference>
<dbReference type="Gene3D" id="1.50.10.20">
    <property type="match status" value="1"/>
</dbReference>
<evidence type="ECO:0000259" key="6">
    <source>
        <dbReference type="SMART" id="SM01361"/>
    </source>
</evidence>
<proteinExistence type="predicted"/>
<evidence type="ECO:0000313" key="7">
    <source>
        <dbReference type="EMBL" id="KAK7096879.1"/>
    </source>
</evidence>
<keyword evidence="8" id="KW-1185">Reference proteome</keyword>
<dbReference type="Pfam" id="PF07703">
    <property type="entry name" value="A2M_BRD"/>
    <property type="match status" value="1"/>
</dbReference>
<dbReference type="InterPro" id="IPR050473">
    <property type="entry name" value="A2M/Complement_sys"/>
</dbReference>
<dbReference type="SMART" id="SM01360">
    <property type="entry name" value="A2M"/>
    <property type="match status" value="1"/>
</dbReference>
<reference evidence="7 8" key="1">
    <citation type="submission" date="2024-02" db="EMBL/GenBank/DDBJ databases">
        <title>Chromosome-scale genome assembly of the rough periwinkle Littorina saxatilis.</title>
        <authorList>
            <person name="De Jode A."/>
            <person name="Faria R."/>
            <person name="Formenti G."/>
            <person name="Sims Y."/>
            <person name="Smith T.P."/>
            <person name="Tracey A."/>
            <person name="Wood J.M.D."/>
            <person name="Zagrodzka Z.B."/>
            <person name="Johannesson K."/>
            <person name="Butlin R.K."/>
            <person name="Leder E.H."/>
        </authorList>
    </citation>
    <scope>NUCLEOTIDE SEQUENCE [LARGE SCALE GENOMIC DNA]</scope>
    <source>
        <strain evidence="7">Snail1</strain>
        <tissue evidence="7">Muscle</tissue>
    </source>
</reference>
<dbReference type="Gene3D" id="2.60.40.690">
    <property type="entry name" value="Alpha-macroglobulin, receptor-binding domain"/>
    <property type="match status" value="1"/>
</dbReference>
<dbReference type="GO" id="GO:0004866">
    <property type="term" value="F:endopeptidase inhibitor activity"/>
    <property type="evidence" value="ECO:0007669"/>
    <property type="project" value="InterPro"/>
</dbReference>
<dbReference type="GO" id="GO:0005615">
    <property type="term" value="C:extracellular space"/>
    <property type="evidence" value="ECO:0007669"/>
    <property type="project" value="InterPro"/>
</dbReference>
<dbReference type="InterPro" id="IPR036595">
    <property type="entry name" value="A-macroglobulin_rcpt-bd_sf"/>
</dbReference>
<evidence type="ECO:0000313" key="8">
    <source>
        <dbReference type="Proteomes" id="UP001374579"/>
    </source>
</evidence>
<feature type="domain" description="Alpha-macroglobulin receptor-binding" evidence="6">
    <location>
        <begin position="1268"/>
        <end position="1353"/>
    </location>
</feature>
<dbReference type="SUPFAM" id="SSF48239">
    <property type="entry name" value="Terpenoid cyclases/Protein prenyltransferases"/>
    <property type="match status" value="1"/>
</dbReference>